<dbReference type="GO" id="GO:0007165">
    <property type="term" value="P:signal transduction"/>
    <property type="evidence" value="ECO:0007669"/>
    <property type="project" value="UniProtKB-KW"/>
</dbReference>
<dbReference type="GO" id="GO:0005549">
    <property type="term" value="F:odorant binding"/>
    <property type="evidence" value="ECO:0007669"/>
    <property type="project" value="InterPro"/>
</dbReference>
<dbReference type="PANTHER" id="PTHR21137:SF35">
    <property type="entry name" value="ODORANT RECEPTOR 19A-RELATED"/>
    <property type="match status" value="1"/>
</dbReference>
<sequence>MATTKTTAVTKVDSAVFRRRLPEELQIMPYTLRVLEFVGLWGSWNQFPFFVLFMTTGTMVILFPKAFLGIGHSEFAIMAKGIAEFIFEANIYLSALIFSTKRASFVKVVNGLAEFFHEVSNADNDCYDLIRTTNVKIRYFWLFMVLYCATGPIIFCIPSATVTYLRYWDAIGKNLSEPLVYEIPMEQEFYGLDIRKNFIHNQIFLGFSFLAYCASKFFLLVMITTPFIMIKYNSLTYQLVCERIRKLPQLPGGPKPAGSSSSNRTEVNVPDLAEVVRLHRQAYEITQQIEDIVHLPVALEYFTCVMFYCMAMFYISTYIDFSLFNIMVLFLASLMETFGYSYLGSELSEEAAAVGTAIYDLPWYDHSVELQRYYRLIIQRTQRTTGIFGLRFFLVQLTTFANVMQMSYSYFLVLKDVLQQL</sequence>
<comment type="similarity">
    <text evidence="10">Belongs to the insect chemoreceptor superfamily. Heteromeric odorant receptor channel (TC 1.A.69) family.</text>
</comment>
<protein>
    <recommendedName>
        <fullName evidence="10">Odorant receptor</fullName>
    </recommendedName>
</protein>
<keyword evidence="3 10" id="KW-0716">Sensory transduction</keyword>
<reference evidence="11" key="1">
    <citation type="submission" date="2017-10" db="EMBL/GenBank/DDBJ databases">
        <authorList>
            <person name="Banno H."/>
            <person name="Chua N.-H."/>
        </authorList>
    </citation>
    <scope>NUCLEOTIDE SEQUENCE</scope>
</reference>
<feature type="transmembrane region" description="Helical" evidence="10">
    <location>
        <begin position="47"/>
        <end position="68"/>
    </location>
</feature>
<evidence type="ECO:0000256" key="7">
    <source>
        <dbReference type="ARBA" id="ARBA00023136"/>
    </source>
</evidence>
<evidence type="ECO:0000256" key="10">
    <source>
        <dbReference type="RuleBase" id="RU351113"/>
    </source>
</evidence>
<gene>
    <name evidence="11" type="primary">OR36</name>
</gene>
<dbReference type="VEuPathDB" id="VectorBase:CQUJHB016737"/>
<reference evidence="11" key="2">
    <citation type="journal article" date="2018" name="Proc. Natl. Acad. Sci. U.S.A.">
        <title>Reverse chemical ecology approach for the identification of an oviposition attractant for Culex quinquefasciatus.</title>
        <authorList>
            <person name="Choo Y.M."/>
            <person name="Xu P."/>
            <person name="Hwang J.K."/>
            <person name="Zeng F."/>
            <person name="Tan K."/>
            <person name="Bhagavathy G."/>
            <person name="Chauhan K.R."/>
            <person name="Leal W.S."/>
        </authorList>
    </citation>
    <scope>NUCLEOTIDE SEQUENCE</scope>
</reference>
<dbReference type="GO" id="GO:0004984">
    <property type="term" value="F:olfactory receptor activity"/>
    <property type="evidence" value="ECO:0007669"/>
    <property type="project" value="InterPro"/>
</dbReference>
<feature type="transmembrane region" description="Helical" evidence="10">
    <location>
        <begin position="139"/>
        <end position="160"/>
    </location>
</feature>
<dbReference type="GO" id="GO:0005886">
    <property type="term" value="C:plasma membrane"/>
    <property type="evidence" value="ECO:0007669"/>
    <property type="project" value="UniProtKB-SubCell"/>
</dbReference>
<dbReference type="VEuPathDB" id="VectorBase:CPIJ004162"/>
<dbReference type="OrthoDB" id="6604226at2759"/>
<keyword evidence="9 10" id="KW-0807">Transducer</keyword>
<feature type="transmembrane region" description="Helical" evidence="10">
    <location>
        <begin position="321"/>
        <end position="343"/>
    </location>
</feature>
<keyword evidence="6 10" id="KW-1133">Transmembrane helix</keyword>
<evidence type="ECO:0000256" key="4">
    <source>
        <dbReference type="ARBA" id="ARBA00022692"/>
    </source>
</evidence>
<accession>A0A2I6SKN9</accession>
<evidence type="ECO:0000313" key="11">
    <source>
        <dbReference type="EMBL" id="AUO26706.1"/>
    </source>
</evidence>
<dbReference type="PANTHER" id="PTHR21137">
    <property type="entry name" value="ODORANT RECEPTOR"/>
    <property type="match status" value="1"/>
</dbReference>
<keyword evidence="5 10" id="KW-0552">Olfaction</keyword>
<feature type="transmembrane region" description="Helical" evidence="10">
    <location>
        <begin position="203"/>
        <end position="229"/>
    </location>
</feature>
<evidence type="ECO:0000256" key="6">
    <source>
        <dbReference type="ARBA" id="ARBA00022989"/>
    </source>
</evidence>
<feature type="transmembrane region" description="Helical" evidence="10">
    <location>
        <begin position="388"/>
        <end position="411"/>
    </location>
</feature>
<evidence type="ECO:0000256" key="8">
    <source>
        <dbReference type="ARBA" id="ARBA00023170"/>
    </source>
</evidence>
<comment type="subcellular location">
    <subcellularLocation>
        <location evidence="1 10">Cell membrane</location>
        <topology evidence="1 10">Multi-pass membrane protein</topology>
    </subcellularLocation>
</comment>
<dbReference type="EMBL" id="MG214256">
    <property type="protein sequence ID" value="AUO26706.1"/>
    <property type="molecule type" value="mRNA"/>
</dbReference>
<name>A0A2I6SKN9_CULQU</name>
<evidence type="ECO:0000256" key="3">
    <source>
        <dbReference type="ARBA" id="ARBA00022606"/>
    </source>
</evidence>
<keyword evidence="8 10" id="KW-0675">Receptor</keyword>
<proteinExistence type="evidence at transcript level"/>
<evidence type="ECO:0000256" key="9">
    <source>
        <dbReference type="ARBA" id="ARBA00023224"/>
    </source>
</evidence>
<evidence type="ECO:0000256" key="5">
    <source>
        <dbReference type="ARBA" id="ARBA00022725"/>
    </source>
</evidence>
<dbReference type="Pfam" id="PF02949">
    <property type="entry name" value="7tm_6"/>
    <property type="match status" value="1"/>
</dbReference>
<keyword evidence="2" id="KW-1003">Cell membrane</keyword>
<evidence type="ECO:0000256" key="2">
    <source>
        <dbReference type="ARBA" id="ARBA00022475"/>
    </source>
</evidence>
<dbReference type="AlphaFoldDB" id="A0A2I6SKN9"/>
<dbReference type="InterPro" id="IPR004117">
    <property type="entry name" value="7tm6_olfct_rcpt"/>
</dbReference>
<evidence type="ECO:0000256" key="1">
    <source>
        <dbReference type="ARBA" id="ARBA00004651"/>
    </source>
</evidence>
<comment type="caution">
    <text evidence="10">Lacks conserved residue(s) required for the propagation of feature annotation.</text>
</comment>
<keyword evidence="7 10" id="KW-0472">Membrane</keyword>
<organism evidence="11">
    <name type="scientific">Culex quinquefasciatus</name>
    <name type="common">Southern house mosquito</name>
    <name type="synonym">Culex pungens</name>
    <dbReference type="NCBI Taxonomy" id="7176"/>
    <lineage>
        <taxon>Eukaryota</taxon>
        <taxon>Metazoa</taxon>
        <taxon>Ecdysozoa</taxon>
        <taxon>Arthropoda</taxon>
        <taxon>Hexapoda</taxon>
        <taxon>Insecta</taxon>
        <taxon>Pterygota</taxon>
        <taxon>Neoptera</taxon>
        <taxon>Endopterygota</taxon>
        <taxon>Diptera</taxon>
        <taxon>Nematocera</taxon>
        <taxon>Culicoidea</taxon>
        <taxon>Culicidae</taxon>
        <taxon>Culicinae</taxon>
        <taxon>Culicini</taxon>
        <taxon>Culex</taxon>
        <taxon>Culex</taxon>
    </lineage>
</organism>
<keyword evidence="4 10" id="KW-0812">Transmembrane</keyword>